<comment type="caution">
    <text evidence="6">The sequence shown here is derived from an EMBL/GenBank/DDBJ whole genome shotgun (WGS) entry which is preliminary data.</text>
</comment>
<dbReference type="Gene3D" id="1.20.1740.10">
    <property type="entry name" value="Amino acid/polyamine transporter I"/>
    <property type="match status" value="1"/>
</dbReference>
<dbReference type="STRING" id="1141098.A0A1Y2EJZ9"/>
<evidence type="ECO:0000256" key="1">
    <source>
        <dbReference type="ARBA" id="ARBA00004141"/>
    </source>
</evidence>
<dbReference type="Pfam" id="PF13520">
    <property type="entry name" value="AA_permease_2"/>
    <property type="match status" value="1"/>
</dbReference>
<evidence type="ECO:0000313" key="7">
    <source>
        <dbReference type="Proteomes" id="UP000193689"/>
    </source>
</evidence>
<keyword evidence="7" id="KW-1185">Reference proteome</keyword>
<dbReference type="Proteomes" id="UP000193689">
    <property type="component" value="Unassembled WGS sequence"/>
</dbReference>
<evidence type="ECO:0000256" key="3">
    <source>
        <dbReference type="ARBA" id="ARBA00022989"/>
    </source>
</evidence>
<feature type="transmembrane region" description="Helical" evidence="5">
    <location>
        <begin position="74"/>
        <end position="102"/>
    </location>
</feature>
<feature type="transmembrane region" description="Helical" evidence="5">
    <location>
        <begin position="353"/>
        <end position="379"/>
    </location>
</feature>
<dbReference type="OrthoDB" id="5982228at2759"/>
<keyword evidence="3 5" id="KW-1133">Transmembrane helix</keyword>
<name>A0A1Y2EJZ9_9PEZI</name>
<dbReference type="AlphaFoldDB" id="A0A1Y2EJZ9"/>
<protein>
    <submittedName>
        <fullName evidence="6">Amino acid/polyamine transporter I</fullName>
    </submittedName>
</protein>
<feature type="transmembrane region" description="Helical" evidence="5">
    <location>
        <begin position="114"/>
        <end position="134"/>
    </location>
</feature>
<dbReference type="GO" id="GO:0016020">
    <property type="term" value="C:membrane"/>
    <property type="evidence" value="ECO:0007669"/>
    <property type="project" value="UniProtKB-SubCell"/>
</dbReference>
<organism evidence="6 7">
    <name type="scientific">Pseudomassariella vexata</name>
    <dbReference type="NCBI Taxonomy" id="1141098"/>
    <lineage>
        <taxon>Eukaryota</taxon>
        <taxon>Fungi</taxon>
        <taxon>Dikarya</taxon>
        <taxon>Ascomycota</taxon>
        <taxon>Pezizomycotina</taxon>
        <taxon>Sordariomycetes</taxon>
        <taxon>Xylariomycetidae</taxon>
        <taxon>Amphisphaeriales</taxon>
        <taxon>Pseudomassariaceae</taxon>
        <taxon>Pseudomassariella</taxon>
    </lineage>
</organism>
<dbReference type="GO" id="GO:0015179">
    <property type="term" value="F:L-amino acid transmembrane transporter activity"/>
    <property type="evidence" value="ECO:0007669"/>
    <property type="project" value="TreeGrafter"/>
</dbReference>
<feature type="transmembrane region" description="Helical" evidence="5">
    <location>
        <begin position="425"/>
        <end position="446"/>
    </location>
</feature>
<dbReference type="InParanoid" id="A0A1Y2EJZ9"/>
<gene>
    <name evidence="6" type="ORF">BCR38DRAFT_359735</name>
</gene>
<dbReference type="InterPro" id="IPR002293">
    <property type="entry name" value="AA/rel_permease1"/>
</dbReference>
<feature type="transmembrane region" description="Helical" evidence="5">
    <location>
        <begin position="33"/>
        <end position="53"/>
    </location>
</feature>
<evidence type="ECO:0000256" key="5">
    <source>
        <dbReference type="SAM" id="Phobius"/>
    </source>
</evidence>
<feature type="transmembrane region" description="Helical" evidence="5">
    <location>
        <begin position="391"/>
        <end position="413"/>
    </location>
</feature>
<keyword evidence="2 5" id="KW-0812">Transmembrane</keyword>
<reference evidence="6 7" key="1">
    <citation type="submission" date="2016-07" db="EMBL/GenBank/DDBJ databases">
        <title>Pervasive Adenine N6-methylation of Active Genes in Fungi.</title>
        <authorList>
            <consortium name="DOE Joint Genome Institute"/>
            <person name="Mondo S.J."/>
            <person name="Dannebaum R.O."/>
            <person name="Kuo R.C."/>
            <person name="Labutti K."/>
            <person name="Haridas S."/>
            <person name="Kuo A."/>
            <person name="Salamov A."/>
            <person name="Ahrendt S.R."/>
            <person name="Lipzen A."/>
            <person name="Sullivan W."/>
            <person name="Andreopoulos W.B."/>
            <person name="Clum A."/>
            <person name="Lindquist E."/>
            <person name="Daum C."/>
            <person name="Ramamoorthy G.K."/>
            <person name="Gryganskyi A."/>
            <person name="Culley D."/>
            <person name="Magnuson J.K."/>
            <person name="James T.Y."/>
            <person name="O'Malley M.A."/>
            <person name="Stajich J.E."/>
            <person name="Spatafora J.W."/>
            <person name="Visel A."/>
            <person name="Grigoriev I.V."/>
        </authorList>
    </citation>
    <scope>NUCLEOTIDE SEQUENCE [LARGE SCALE GENOMIC DNA]</scope>
    <source>
        <strain evidence="6 7">CBS 129021</strain>
    </source>
</reference>
<keyword evidence="4 5" id="KW-0472">Membrane</keyword>
<dbReference type="PANTHER" id="PTHR11785:SF382">
    <property type="entry name" value="LOW-AFFINITY METHIONINE PERMEASE"/>
    <property type="match status" value="1"/>
</dbReference>
<dbReference type="RefSeq" id="XP_040721461.1">
    <property type="nucleotide sequence ID" value="XM_040857150.1"/>
</dbReference>
<feature type="transmembrane region" description="Helical" evidence="5">
    <location>
        <begin position="327"/>
        <end position="347"/>
    </location>
</feature>
<dbReference type="InterPro" id="IPR050598">
    <property type="entry name" value="AminoAcid_Transporter"/>
</dbReference>
<evidence type="ECO:0000256" key="4">
    <source>
        <dbReference type="ARBA" id="ARBA00023136"/>
    </source>
</evidence>
<feature type="transmembrane region" description="Helical" evidence="5">
    <location>
        <begin position="229"/>
        <end position="252"/>
    </location>
</feature>
<evidence type="ECO:0000256" key="2">
    <source>
        <dbReference type="ARBA" id="ARBA00022692"/>
    </source>
</evidence>
<dbReference type="GeneID" id="63773362"/>
<dbReference type="EMBL" id="MCFJ01000001">
    <property type="protein sequence ID" value="ORY71869.1"/>
    <property type="molecule type" value="Genomic_DNA"/>
</dbReference>
<accession>A0A1Y2EJZ9</accession>
<proteinExistence type="predicted"/>
<evidence type="ECO:0000313" key="6">
    <source>
        <dbReference type="EMBL" id="ORY71869.1"/>
    </source>
</evidence>
<feature type="transmembrane region" description="Helical" evidence="5">
    <location>
        <begin position="7"/>
        <end position="27"/>
    </location>
</feature>
<dbReference type="PIRSF" id="PIRSF006060">
    <property type="entry name" value="AA_transporter"/>
    <property type="match status" value="1"/>
</dbReference>
<dbReference type="PANTHER" id="PTHR11785">
    <property type="entry name" value="AMINO ACID TRANSPORTER"/>
    <property type="match status" value="1"/>
</dbReference>
<sequence>MGSLDTFWFIINTTIGPGIFSIPSSIFCITGSVGITFVLWIVGNVSVALEFAMAIPRSGGEKNYLERVYRRPKFLITCVMAALYIFLGGPASSSIAFASYILQAAGHPDPTGSWLTRVAAVGCVTGAILVHTLLPKWGIRVLRVLGHVKLVIMAFIICSGFAALTGHRRVPDPHNFENVFAMESGDGWGASGAYGYANAIIRIGYTYGGANVVTTVLGELKSPRKTLPIVTPLALSTVTILYLLVNVAYFAAIPKDSLAKSDVIVAGVFFRNMFGESAAARVLPAFVGLNNLGNVLTLTFAHGRMNQEFAKEGILPYSHFWASDKPFGAPGPALLLNWLATVVVIIVPPPGPIYTFLIDLIIYPHIVLAAMSVCGLLWLRLRLSEKWSSPFKCPLVVILMSITIHFFLLVMPLVPSPTGRNAQGYPYFVFPVAGLGILAIGALYWVAWAKVFPRLGGYRIEATRSLDKEGKEMVEFRRINTTSSAYHSTR</sequence>
<feature type="transmembrane region" description="Helical" evidence="5">
    <location>
        <begin position="146"/>
        <end position="164"/>
    </location>
</feature>
<comment type="subcellular location">
    <subcellularLocation>
        <location evidence="1">Membrane</location>
        <topology evidence="1">Multi-pass membrane protein</topology>
    </subcellularLocation>
</comment>